<comment type="caution">
    <text evidence="1">The sequence shown here is derived from an EMBL/GenBank/DDBJ whole genome shotgun (WGS) entry which is preliminary data.</text>
</comment>
<protein>
    <recommendedName>
        <fullName evidence="3">Fibronectin type-III domain-containing protein</fullName>
    </recommendedName>
</protein>
<dbReference type="AlphaFoldDB" id="A0A4U5TP46"/>
<proteinExistence type="predicted"/>
<gene>
    <name evidence="1" type="ORF">FCN74_07330</name>
</gene>
<name>A0A4U5TP46_9FLAO</name>
<dbReference type="OrthoDB" id="9765957at2"/>
<sequence>MKINLKNLIVLIVLLLGLSSCSEIDVYDESVIVNNALNNDEDEPLITQDITVSYVTSIDNGLDNNTLRLLVNLSPNIDLEAIIDLGLVYSEEQNPNLSDTKVSATSIQESNTIDVEQLIEGQTYYFRAYMITNQGVFYSSDEVAATVPETDCTIIPEDNHINEWYYLIEPEQNVYNASDIYQITVLSPANFNFSNQYEIYLYVNEDEIEYICNGLDFESFYNNEGILTYTYNYGIPENLTPSSCYTMRIIPAAWSNEDDTAVSNSFMILQ</sequence>
<evidence type="ECO:0000313" key="1">
    <source>
        <dbReference type="EMBL" id="TKS55840.1"/>
    </source>
</evidence>
<dbReference type="RefSeq" id="WP_138931955.1">
    <property type="nucleotide sequence ID" value="NZ_SWMU01000003.1"/>
</dbReference>
<evidence type="ECO:0008006" key="3">
    <source>
        <dbReference type="Google" id="ProtNLM"/>
    </source>
</evidence>
<dbReference type="PROSITE" id="PS51257">
    <property type="entry name" value="PROKAR_LIPOPROTEIN"/>
    <property type="match status" value="1"/>
</dbReference>
<accession>A0A4U5TP46</accession>
<dbReference type="EMBL" id="SWMU01000003">
    <property type="protein sequence ID" value="TKS55840.1"/>
    <property type="molecule type" value="Genomic_DNA"/>
</dbReference>
<organism evidence="1 2">
    <name type="scientific">Mesohalobacter halotolerans</name>
    <dbReference type="NCBI Taxonomy" id="1883405"/>
    <lineage>
        <taxon>Bacteria</taxon>
        <taxon>Pseudomonadati</taxon>
        <taxon>Bacteroidota</taxon>
        <taxon>Flavobacteriia</taxon>
        <taxon>Flavobacteriales</taxon>
        <taxon>Flavobacteriaceae</taxon>
        <taxon>Mesohalobacter</taxon>
    </lineage>
</organism>
<evidence type="ECO:0000313" key="2">
    <source>
        <dbReference type="Proteomes" id="UP000306552"/>
    </source>
</evidence>
<reference evidence="1 2" key="1">
    <citation type="submission" date="2019-04" db="EMBL/GenBank/DDBJ databases">
        <title>Psychroflexus halotolerans sp. nov., isolated from a marine solar saltern.</title>
        <authorList>
            <person name="Feng X."/>
        </authorList>
    </citation>
    <scope>NUCLEOTIDE SEQUENCE [LARGE SCALE GENOMIC DNA]</scope>
    <source>
        <strain evidence="1 2">WDS2C27</strain>
    </source>
</reference>
<keyword evidence="2" id="KW-1185">Reference proteome</keyword>
<dbReference type="Proteomes" id="UP000306552">
    <property type="component" value="Unassembled WGS sequence"/>
</dbReference>